<dbReference type="GeneID" id="17326844"/>
<dbReference type="STRING" id="2769.R7QM87"/>
<feature type="region of interest" description="Disordered" evidence="5">
    <location>
        <begin position="1"/>
        <end position="61"/>
    </location>
</feature>
<reference evidence="8" key="1">
    <citation type="journal article" date="2013" name="Proc. Natl. Acad. Sci. U.S.A.">
        <title>Genome structure and metabolic features in the red seaweed Chondrus crispus shed light on evolution of the Archaeplastida.</title>
        <authorList>
            <person name="Collen J."/>
            <person name="Porcel B."/>
            <person name="Carre W."/>
            <person name="Ball S.G."/>
            <person name="Chaparro C."/>
            <person name="Tonon T."/>
            <person name="Barbeyron T."/>
            <person name="Michel G."/>
            <person name="Noel B."/>
            <person name="Valentin K."/>
            <person name="Elias M."/>
            <person name="Artiguenave F."/>
            <person name="Arun A."/>
            <person name="Aury J.M."/>
            <person name="Barbosa-Neto J.F."/>
            <person name="Bothwell J.H."/>
            <person name="Bouget F.Y."/>
            <person name="Brillet L."/>
            <person name="Cabello-Hurtado F."/>
            <person name="Capella-Gutierrez S."/>
            <person name="Charrier B."/>
            <person name="Cladiere L."/>
            <person name="Cock J.M."/>
            <person name="Coelho S.M."/>
            <person name="Colleoni C."/>
            <person name="Czjzek M."/>
            <person name="Da Silva C."/>
            <person name="Delage L."/>
            <person name="Denoeud F."/>
            <person name="Deschamps P."/>
            <person name="Dittami S.M."/>
            <person name="Gabaldon T."/>
            <person name="Gachon C.M."/>
            <person name="Groisillier A."/>
            <person name="Herve C."/>
            <person name="Jabbari K."/>
            <person name="Katinka M."/>
            <person name="Kloareg B."/>
            <person name="Kowalczyk N."/>
            <person name="Labadie K."/>
            <person name="Leblanc C."/>
            <person name="Lopez P.J."/>
            <person name="McLachlan D.H."/>
            <person name="Meslet-Cladiere L."/>
            <person name="Moustafa A."/>
            <person name="Nehr Z."/>
            <person name="Nyvall Collen P."/>
            <person name="Panaud O."/>
            <person name="Partensky F."/>
            <person name="Poulain J."/>
            <person name="Rensing S.A."/>
            <person name="Rousvoal S."/>
            <person name="Samson G."/>
            <person name="Symeonidi A."/>
            <person name="Weissenbach J."/>
            <person name="Zambounis A."/>
            <person name="Wincker P."/>
            <person name="Boyen C."/>
        </authorList>
    </citation>
    <scope>NUCLEOTIDE SEQUENCE [LARGE SCALE GENOMIC DNA]</scope>
    <source>
        <strain evidence="8">cv. Stackhouse</strain>
    </source>
</reference>
<dbReference type="InterPro" id="IPR015655">
    <property type="entry name" value="PP2C"/>
</dbReference>
<protein>
    <recommendedName>
        <fullName evidence="6">PPM-type phosphatase domain-containing protein</fullName>
    </recommendedName>
</protein>
<dbReference type="PhylomeDB" id="R7QM87"/>
<dbReference type="GO" id="GO:0046872">
    <property type="term" value="F:metal ion binding"/>
    <property type="evidence" value="ECO:0007669"/>
    <property type="project" value="UniProtKB-KW"/>
</dbReference>
<evidence type="ECO:0000256" key="2">
    <source>
        <dbReference type="ARBA" id="ARBA00022801"/>
    </source>
</evidence>
<feature type="compositionally biased region" description="Basic and acidic residues" evidence="5">
    <location>
        <begin position="36"/>
        <end position="56"/>
    </location>
</feature>
<gene>
    <name evidence="7" type="ORF">CHC_T00006477001</name>
</gene>
<dbReference type="CDD" id="cd00143">
    <property type="entry name" value="PP2Cc"/>
    <property type="match status" value="1"/>
</dbReference>
<evidence type="ECO:0000313" key="8">
    <source>
        <dbReference type="Proteomes" id="UP000012073"/>
    </source>
</evidence>
<organism evidence="7 8">
    <name type="scientific">Chondrus crispus</name>
    <name type="common">Carrageen Irish moss</name>
    <name type="synonym">Polymorpha crispa</name>
    <dbReference type="NCBI Taxonomy" id="2769"/>
    <lineage>
        <taxon>Eukaryota</taxon>
        <taxon>Rhodophyta</taxon>
        <taxon>Florideophyceae</taxon>
        <taxon>Rhodymeniophycidae</taxon>
        <taxon>Gigartinales</taxon>
        <taxon>Gigartinaceae</taxon>
        <taxon>Chondrus</taxon>
    </lineage>
</organism>
<dbReference type="KEGG" id="ccp:CHC_T00006477001"/>
<dbReference type="Proteomes" id="UP000012073">
    <property type="component" value="Unassembled WGS sequence"/>
</dbReference>
<dbReference type="EMBL" id="HG002012">
    <property type="protein sequence ID" value="CDF39214.1"/>
    <property type="molecule type" value="Genomic_DNA"/>
</dbReference>
<keyword evidence="1" id="KW-0479">Metal-binding</keyword>
<evidence type="ECO:0000313" key="7">
    <source>
        <dbReference type="EMBL" id="CDF39214.1"/>
    </source>
</evidence>
<dbReference type="InterPro" id="IPR000222">
    <property type="entry name" value="PP2C_BS"/>
</dbReference>
<evidence type="ECO:0000256" key="5">
    <source>
        <dbReference type="SAM" id="MobiDB-lite"/>
    </source>
</evidence>
<keyword evidence="3 4" id="KW-0904">Protein phosphatase</keyword>
<dbReference type="RefSeq" id="XP_005719125.1">
    <property type="nucleotide sequence ID" value="XM_005719068.1"/>
</dbReference>
<dbReference type="AlphaFoldDB" id="R7QM87"/>
<dbReference type="Pfam" id="PF00481">
    <property type="entry name" value="PP2C"/>
    <property type="match status" value="1"/>
</dbReference>
<evidence type="ECO:0000256" key="4">
    <source>
        <dbReference type="RuleBase" id="RU003465"/>
    </source>
</evidence>
<evidence type="ECO:0000256" key="3">
    <source>
        <dbReference type="ARBA" id="ARBA00022912"/>
    </source>
</evidence>
<dbReference type="GO" id="GO:0004722">
    <property type="term" value="F:protein serine/threonine phosphatase activity"/>
    <property type="evidence" value="ECO:0007669"/>
    <property type="project" value="InterPro"/>
</dbReference>
<feature type="region of interest" description="Disordered" evidence="5">
    <location>
        <begin position="176"/>
        <end position="200"/>
    </location>
</feature>
<dbReference type="Gene3D" id="3.60.40.10">
    <property type="entry name" value="PPM-type phosphatase domain"/>
    <property type="match status" value="1"/>
</dbReference>
<accession>R7QM87</accession>
<dbReference type="Gramene" id="CDF39214">
    <property type="protein sequence ID" value="CDF39214"/>
    <property type="gene ID" value="CHC_T00006477001"/>
</dbReference>
<dbReference type="OMA" id="MGPLRVW"/>
<dbReference type="PANTHER" id="PTHR47992">
    <property type="entry name" value="PROTEIN PHOSPHATASE"/>
    <property type="match status" value="1"/>
</dbReference>
<dbReference type="InterPro" id="IPR036457">
    <property type="entry name" value="PPM-type-like_dom_sf"/>
</dbReference>
<dbReference type="InterPro" id="IPR001932">
    <property type="entry name" value="PPM-type_phosphatase-like_dom"/>
</dbReference>
<dbReference type="OrthoDB" id="10264738at2759"/>
<feature type="compositionally biased region" description="Basic residues" evidence="5">
    <location>
        <begin position="14"/>
        <end position="23"/>
    </location>
</feature>
<comment type="similarity">
    <text evidence="4">Belongs to the PP2C family.</text>
</comment>
<evidence type="ECO:0000256" key="1">
    <source>
        <dbReference type="ARBA" id="ARBA00022723"/>
    </source>
</evidence>
<keyword evidence="8" id="KW-1185">Reference proteome</keyword>
<dbReference type="SMART" id="SM00332">
    <property type="entry name" value="PP2Cc"/>
    <property type="match status" value="1"/>
</dbReference>
<name>R7QM87_CHOCR</name>
<keyword evidence="2 4" id="KW-0378">Hydrolase</keyword>
<proteinExistence type="inferred from homology"/>
<dbReference type="PROSITE" id="PS51746">
    <property type="entry name" value="PPM_2"/>
    <property type="match status" value="1"/>
</dbReference>
<dbReference type="PROSITE" id="PS01032">
    <property type="entry name" value="PPM_1"/>
    <property type="match status" value="1"/>
</dbReference>
<feature type="domain" description="PPM-type phosphatase" evidence="6">
    <location>
        <begin position="80"/>
        <end position="416"/>
    </location>
</feature>
<dbReference type="SUPFAM" id="SSF81606">
    <property type="entry name" value="PP2C-like"/>
    <property type="match status" value="1"/>
</dbReference>
<evidence type="ECO:0000259" key="6">
    <source>
        <dbReference type="PROSITE" id="PS51746"/>
    </source>
</evidence>
<sequence length="479" mass="53005">MGTRADHSVPSHNLSHHLAHAPLHRPAATASTAPDPFRRRLSLDGELPHSSVRPDGDSADEDYQEGLFQVYPSAFDAGLDVSACSKAGWEPVRGSLSTGGPMHGVEVRKENQDAFCVLAPLQTEAALPINPRYDSASPPPLQVFLGVFDGHGAEGRPIAHYARDYISNMSRDAADKLVRTPATTRTGRDRDNRNSGPTAELHKQRLETLKAAFSRAERGLTENEVGIDHVFSGTTAVVAWIFGRDMYTAWTGDSRCVIGRAQSAEHGRNRFKAVDCSHDQKPVRPDEKRRVRSAGGRIARWQRNMGPLRVWLPRDWTPGLAMTRSIGDTVLSEYGVSPIPEVTYLSLGAQDSFIVLASDGVWEFMTSQEVVDFIGRMRREGRSASDASDALVREAVRRWRRNEVVVDDTTAVVMWMGWENEEEERAKRPGEMLLNKPKNLFEKTKAKVSMKPASLGVHLIGEDGQLGDFVCKNDVFQSV</sequence>